<dbReference type="Gene3D" id="3.50.30.30">
    <property type="match status" value="1"/>
</dbReference>
<proteinExistence type="predicted"/>
<protein>
    <submittedName>
        <fullName evidence="3">Peptidase M28-like protein</fullName>
    </submittedName>
</protein>
<accession>A0A562TF35</accession>
<feature type="domain" description="Peptidase M28" evidence="2">
    <location>
        <begin position="303"/>
        <end position="513"/>
    </location>
</feature>
<dbReference type="InterPro" id="IPR018247">
    <property type="entry name" value="EF_Hand_1_Ca_BS"/>
</dbReference>
<dbReference type="Proteomes" id="UP000316778">
    <property type="component" value="Unassembled WGS sequence"/>
</dbReference>
<evidence type="ECO:0000313" key="4">
    <source>
        <dbReference type="Proteomes" id="UP000316778"/>
    </source>
</evidence>
<organism evidence="3 4">
    <name type="scientific">Chitinophaga japonensis</name>
    <name type="common">Flexibacter japonensis</name>
    <dbReference type="NCBI Taxonomy" id="104662"/>
    <lineage>
        <taxon>Bacteria</taxon>
        <taxon>Pseudomonadati</taxon>
        <taxon>Bacteroidota</taxon>
        <taxon>Chitinophagia</taxon>
        <taxon>Chitinophagales</taxon>
        <taxon>Chitinophagaceae</taxon>
        <taxon>Chitinophaga</taxon>
    </lineage>
</organism>
<feature type="chain" id="PRO_5021985228" evidence="1">
    <location>
        <begin position="25"/>
        <end position="532"/>
    </location>
</feature>
<dbReference type="GO" id="GO:0008235">
    <property type="term" value="F:metalloexopeptidase activity"/>
    <property type="evidence" value="ECO:0007669"/>
    <property type="project" value="InterPro"/>
</dbReference>
<evidence type="ECO:0000256" key="1">
    <source>
        <dbReference type="SAM" id="SignalP"/>
    </source>
</evidence>
<gene>
    <name evidence="3" type="ORF">LX66_1374</name>
</gene>
<evidence type="ECO:0000259" key="2">
    <source>
        <dbReference type="Pfam" id="PF04389"/>
    </source>
</evidence>
<dbReference type="PANTHER" id="PTHR12147">
    <property type="entry name" value="METALLOPEPTIDASE M28 FAMILY MEMBER"/>
    <property type="match status" value="1"/>
</dbReference>
<evidence type="ECO:0000313" key="3">
    <source>
        <dbReference type="EMBL" id="TWI91993.1"/>
    </source>
</evidence>
<name>A0A562TF35_CHIJA</name>
<dbReference type="InterPro" id="IPR007484">
    <property type="entry name" value="Peptidase_M28"/>
</dbReference>
<dbReference type="EMBL" id="VLLG01000002">
    <property type="protein sequence ID" value="TWI91993.1"/>
    <property type="molecule type" value="Genomic_DNA"/>
</dbReference>
<dbReference type="AlphaFoldDB" id="A0A562TF35"/>
<reference evidence="3 4" key="1">
    <citation type="journal article" date="2013" name="Stand. Genomic Sci.">
        <title>Genomic Encyclopedia of Type Strains, Phase I: The one thousand microbial genomes (KMG-I) project.</title>
        <authorList>
            <person name="Kyrpides N.C."/>
            <person name="Woyke T."/>
            <person name="Eisen J.A."/>
            <person name="Garrity G."/>
            <person name="Lilburn T.G."/>
            <person name="Beck B.J."/>
            <person name="Whitman W.B."/>
            <person name="Hugenholtz P."/>
            <person name="Klenk H.P."/>
        </authorList>
    </citation>
    <scope>NUCLEOTIDE SEQUENCE [LARGE SCALE GENOMIC DNA]</scope>
    <source>
        <strain evidence="3 4">DSM 13484</strain>
    </source>
</reference>
<keyword evidence="1" id="KW-0732">Signal</keyword>
<dbReference type="Gene3D" id="3.40.630.10">
    <property type="entry name" value="Zn peptidases"/>
    <property type="match status" value="2"/>
</dbReference>
<sequence>MQLKPAIIFFFAVLLLGSSLPVLAQHDERIATPAGKPSAAARFGAGITADAVRQQLQVVAAPEMAGRETATEGQRKAAAYIISRFAEAGLQPGANGQWEQYFYLYQDTLTASTLTLNGQRYTFGEDYYSSLKECSNQQLRASRIIFAGYGINTAGYNNYQGMEVAGNVVLILPGEPHKNDTTFVLSGTRRPSSWGGLGKKIAEAAAREAAAVLVVNEGASRIEQVAGDRLRRTGIYTEDARQKKNKMPNVYFISPQMAAGLLNVEHPEDLLEQAVADRLTPRVIDRPVQIQFKKGTRELRSSNVLAYLEGTDKKDEVVFVTAHYDHLGTQDGQIYYGADDDGSGTVAVLEIAAAFARAKEAGYPPRRSLVFMAVSGEEKGLLGSKYYTEHPIYPLEKTVVDLNIDMIGRVDPMHEKDTNYVYIIGDDKLSSALRPINEKANEMFTRLHLDYKYNDPDDPNRFYYRSDHYMFARHDIPVIFYFNGTHEDYHRSTDTVEKIDYPLLSRRAQLVFYTAWEIANREERLTVDRHRK</sequence>
<dbReference type="GO" id="GO:0006508">
    <property type="term" value="P:proteolysis"/>
    <property type="evidence" value="ECO:0007669"/>
    <property type="project" value="InterPro"/>
</dbReference>
<dbReference type="InterPro" id="IPR045175">
    <property type="entry name" value="M28_fam"/>
</dbReference>
<comment type="caution">
    <text evidence="3">The sequence shown here is derived from an EMBL/GenBank/DDBJ whole genome shotgun (WGS) entry which is preliminary data.</text>
</comment>
<dbReference type="PANTHER" id="PTHR12147:SF26">
    <property type="entry name" value="PEPTIDASE M28 DOMAIN-CONTAINING PROTEIN"/>
    <property type="match status" value="1"/>
</dbReference>
<feature type="signal peptide" evidence="1">
    <location>
        <begin position="1"/>
        <end position="24"/>
    </location>
</feature>
<dbReference type="PROSITE" id="PS00018">
    <property type="entry name" value="EF_HAND_1"/>
    <property type="match status" value="1"/>
</dbReference>
<dbReference type="Pfam" id="PF04389">
    <property type="entry name" value="Peptidase_M28"/>
    <property type="match status" value="1"/>
</dbReference>
<dbReference type="SUPFAM" id="SSF53187">
    <property type="entry name" value="Zn-dependent exopeptidases"/>
    <property type="match status" value="1"/>
</dbReference>
<keyword evidence="4" id="KW-1185">Reference proteome</keyword>
<dbReference type="OrthoDB" id="9764939at2"/>
<dbReference type="RefSeq" id="WP_158642553.1">
    <property type="nucleotide sequence ID" value="NZ_BAAAFY010000001.1"/>
</dbReference>